<name>A0ABT8WQE4_9FLAO</name>
<keyword evidence="2" id="KW-1185">Reference proteome</keyword>
<dbReference type="EMBL" id="JAUOEL010000004">
    <property type="protein sequence ID" value="MDO5975132.1"/>
    <property type="molecule type" value="Genomic_DNA"/>
</dbReference>
<sequence>MGSLNEVYQLKPITLSASAVLKVKKNCEESFLKRFDLEEIGSEVKGFFSDTFVYKSDDGKVERMAIYSAERLLDLQEPGIYLSIQSDGKWGFNDAFIKGIERTSPYLEDTLFFVIYDTRISRFNITNGKLHIKETTDFDQWDHAFDKYVLYHYKESPQLIADYYKDEVIEMRLFLEELVDNDDDPRSYYELEEYEELLNKIIRFGKYIPMEELKIMKDWLQEQIVLQKKWEENYYR</sequence>
<accession>A0ABT8WQE4</accession>
<organism evidence="1 2">
    <name type="scientific">Flavivirga jejuensis</name>
    <dbReference type="NCBI Taxonomy" id="870487"/>
    <lineage>
        <taxon>Bacteria</taxon>
        <taxon>Pseudomonadati</taxon>
        <taxon>Bacteroidota</taxon>
        <taxon>Flavobacteriia</taxon>
        <taxon>Flavobacteriales</taxon>
        <taxon>Flavobacteriaceae</taxon>
        <taxon>Flavivirga</taxon>
    </lineage>
</organism>
<comment type="caution">
    <text evidence="1">The sequence shown here is derived from an EMBL/GenBank/DDBJ whole genome shotgun (WGS) entry which is preliminary data.</text>
</comment>
<proteinExistence type="predicted"/>
<evidence type="ECO:0000313" key="2">
    <source>
        <dbReference type="Proteomes" id="UP001176806"/>
    </source>
</evidence>
<protein>
    <submittedName>
        <fullName evidence="1">Uncharacterized protein</fullName>
    </submittedName>
</protein>
<evidence type="ECO:0000313" key="1">
    <source>
        <dbReference type="EMBL" id="MDO5975132.1"/>
    </source>
</evidence>
<dbReference type="RefSeq" id="WP_303302299.1">
    <property type="nucleotide sequence ID" value="NZ_BAABDA010000035.1"/>
</dbReference>
<reference evidence="1" key="1">
    <citation type="submission" date="2023-07" db="EMBL/GenBank/DDBJ databases">
        <title>Two novel species in the genus Flavivirga.</title>
        <authorList>
            <person name="Kwon K."/>
        </authorList>
    </citation>
    <scope>NUCLEOTIDE SEQUENCE</scope>
    <source>
        <strain evidence="1">KACC 14158</strain>
    </source>
</reference>
<gene>
    <name evidence="1" type="ORF">Q4Q40_13115</name>
</gene>
<dbReference type="Proteomes" id="UP001176806">
    <property type="component" value="Unassembled WGS sequence"/>
</dbReference>